<accession>A0A4R6AYI8</accession>
<proteinExistence type="predicted"/>
<dbReference type="OrthoDB" id="7573670at2"/>
<evidence type="ECO:0000313" key="3">
    <source>
        <dbReference type="Proteomes" id="UP000294562"/>
    </source>
</evidence>
<feature type="signal peptide" evidence="1">
    <location>
        <begin position="1"/>
        <end position="30"/>
    </location>
</feature>
<comment type="caution">
    <text evidence="2">The sequence shown here is derived from an EMBL/GenBank/DDBJ whole genome shotgun (WGS) entry which is preliminary data.</text>
</comment>
<dbReference type="EMBL" id="SMZO01000019">
    <property type="protein sequence ID" value="TDL87928.1"/>
    <property type="molecule type" value="Genomic_DNA"/>
</dbReference>
<dbReference type="Proteomes" id="UP000294562">
    <property type="component" value="Unassembled WGS sequence"/>
</dbReference>
<sequence>MIFASFVSRIAKTVAIASIAIAAVAPAAQAASANFAISGTGSGTLDGKAFSDTEFLIELFGDDSNYSNYGRGENFNPLDKAQVTIGSLGTAIFEIETRIGYNFGNNAVFFGQATGGDLFDFFVDSTAVSSLKDDFVPQVGTKVFALNQFNNIATSLGALSFDTSGDVLFSGNAGVPAPQTSAVPLPMSGMMLLGGLAAPIALRMRRKS</sequence>
<dbReference type="AlphaFoldDB" id="A0A4R6AYI8"/>
<evidence type="ECO:0000256" key="1">
    <source>
        <dbReference type="SAM" id="SignalP"/>
    </source>
</evidence>
<protein>
    <recommendedName>
        <fullName evidence="4">VPLPA-CTERM sorting domain-containing protein</fullName>
    </recommendedName>
</protein>
<evidence type="ECO:0000313" key="2">
    <source>
        <dbReference type="EMBL" id="TDL87928.1"/>
    </source>
</evidence>
<gene>
    <name evidence="2" type="ORF">E2L05_09970</name>
</gene>
<keyword evidence="1" id="KW-0732">Signal</keyword>
<name>A0A4R6AYI8_9RHOB</name>
<organism evidence="2 3">
    <name type="scientific">Meridianimarinicoccus aquatilis</name>
    <dbReference type="NCBI Taxonomy" id="2552766"/>
    <lineage>
        <taxon>Bacteria</taxon>
        <taxon>Pseudomonadati</taxon>
        <taxon>Pseudomonadota</taxon>
        <taxon>Alphaproteobacteria</taxon>
        <taxon>Rhodobacterales</taxon>
        <taxon>Paracoccaceae</taxon>
        <taxon>Meridianimarinicoccus</taxon>
    </lineage>
</organism>
<keyword evidence="3" id="KW-1185">Reference proteome</keyword>
<feature type="chain" id="PRO_5020623905" description="VPLPA-CTERM sorting domain-containing protein" evidence="1">
    <location>
        <begin position="31"/>
        <end position="208"/>
    </location>
</feature>
<evidence type="ECO:0008006" key="4">
    <source>
        <dbReference type="Google" id="ProtNLM"/>
    </source>
</evidence>
<dbReference type="RefSeq" id="WP_133342766.1">
    <property type="nucleotide sequence ID" value="NZ_SMZO01000019.1"/>
</dbReference>
<reference evidence="2 3" key="1">
    <citation type="submission" date="2019-03" db="EMBL/GenBank/DDBJ databases">
        <title>Rhodobacteraceae bacterium SM1902, a new member of the family Rhodobacteraceae isolated from Yantai.</title>
        <authorList>
            <person name="Sun Y."/>
        </authorList>
    </citation>
    <scope>NUCLEOTIDE SEQUENCE [LARGE SCALE GENOMIC DNA]</scope>
    <source>
        <strain evidence="2 3">SM1902</strain>
    </source>
</reference>